<dbReference type="Proteomes" id="UP001604277">
    <property type="component" value="Unassembled WGS sequence"/>
</dbReference>
<sequence length="152" mass="17529">MNRIAKIELKQSEIEAKQAEILSFQRDLKSQLHDLSRNVQSMIADFLNQMEKKFNANTEEVQVEDNVGFQLKDLEVESQVFDDVIQIDDIIPSAPRKRIREIAAVSSGKSKAIIREIRSSTYALSDEINVVDVNDIVDFEEWFNVRLCKNNK</sequence>
<protein>
    <submittedName>
        <fullName evidence="1">Uncharacterized protein</fullName>
    </submittedName>
</protein>
<name>A0ABD1XCF0_9LAMI</name>
<accession>A0ABD1XCF0</accession>
<reference evidence="2" key="1">
    <citation type="submission" date="2024-07" db="EMBL/GenBank/DDBJ databases">
        <title>Two chromosome-level genome assemblies of Korean endemic species Abeliophyllum distichum and Forsythia ovata (Oleaceae).</title>
        <authorList>
            <person name="Jang H."/>
        </authorList>
    </citation>
    <scope>NUCLEOTIDE SEQUENCE [LARGE SCALE GENOMIC DNA]</scope>
</reference>
<proteinExistence type="predicted"/>
<comment type="caution">
    <text evidence="1">The sequence shown here is derived from an EMBL/GenBank/DDBJ whole genome shotgun (WGS) entry which is preliminary data.</text>
</comment>
<gene>
    <name evidence="1" type="ORF">Fot_04381</name>
</gene>
<organism evidence="1 2">
    <name type="scientific">Forsythia ovata</name>
    <dbReference type="NCBI Taxonomy" id="205694"/>
    <lineage>
        <taxon>Eukaryota</taxon>
        <taxon>Viridiplantae</taxon>
        <taxon>Streptophyta</taxon>
        <taxon>Embryophyta</taxon>
        <taxon>Tracheophyta</taxon>
        <taxon>Spermatophyta</taxon>
        <taxon>Magnoliopsida</taxon>
        <taxon>eudicotyledons</taxon>
        <taxon>Gunneridae</taxon>
        <taxon>Pentapetalae</taxon>
        <taxon>asterids</taxon>
        <taxon>lamiids</taxon>
        <taxon>Lamiales</taxon>
        <taxon>Oleaceae</taxon>
        <taxon>Forsythieae</taxon>
        <taxon>Forsythia</taxon>
    </lineage>
</organism>
<keyword evidence="2" id="KW-1185">Reference proteome</keyword>
<dbReference type="EMBL" id="JBFOLJ010000001">
    <property type="protein sequence ID" value="KAL2559642.1"/>
    <property type="molecule type" value="Genomic_DNA"/>
</dbReference>
<evidence type="ECO:0000313" key="2">
    <source>
        <dbReference type="Proteomes" id="UP001604277"/>
    </source>
</evidence>
<dbReference type="AlphaFoldDB" id="A0ABD1XCF0"/>
<evidence type="ECO:0000313" key="1">
    <source>
        <dbReference type="EMBL" id="KAL2559642.1"/>
    </source>
</evidence>